<dbReference type="PROSITE" id="PS51187">
    <property type="entry name" value="AUTOINDUCER_SYNTH_2"/>
    <property type="match status" value="1"/>
</dbReference>
<evidence type="ECO:0000256" key="1">
    <source>
        <dbReference type="ARBA" id="ARBA00022654"/>
    </source>
</evidence>
<dbReference type="Proteomes" id="UP000184096">
    <property type="component" value="Chromosome I"/>
</dbReference>
<dbReference type="GO" id="GO:0016740">
    <property type="term" value="F:transferase activity"/>
    <property type="evidence" value="ECO:0007669"/>
    <property type="project" value="UniProtKB-KW"/>
</dbReference>
<keyword evidence="7" id="KW-1185">Reference proteome</keyword>
<dbReference type="GO" id="GO:0009372">
    <property type="term" value="P:quorum sensing"/>
    <property type="evidence" value="ECO:0007669"/>
    <property type="project" value="UniProtKB-UniRule"/>
</dbReference>
<keyword evidence="2" id="KW-0808">Transferase</keyword>
<protein>
    <submittedName>
        <fullName evidence="6">N-acyl-L-homoserine lactone synthetase</fullName>
    </submittedName>
</protein>
<evidence type="ECO:0000256" key="3">
    <source>
        <dbReference type="ARBA" id="ARBA00022691"/>
    </source>
</evidence>
<gene>
    <name evidence="6" type="ORF">SAMN05444170_4394</name>
</gene>
<dbReference type="PRINTS" id="PR01549">
    <property type="entry name" value="AUTOINDCRSYN"/>
</dbReference>
<keyword evidence="1 5" id="KW-0673">Quorum sensing</keyword>
<keyword evidence="3" id="KW-0949">S-adenosyl-L-methionine</keyword>
<evidence type="ECO:0000313" key="7">
    <source>
        <dbReference type="Proteomes" id="UP000184096"/>
    </source>
</evidence>
<keyword evidence="4 5" id="KW-0071">Autoinducer synthesis</keyword>
<dbReference type="GO" id="GO:0007165">
    <property type="term" value="P:signal transduction"/>
    <property type="evidence" value="ECO:0007669"/>
    <property type="project" value="TreeGrafter"/>
</dbReference>
<dbReference type="Gene3D" id="3.40.630.30">
    <property type="match status" value="1"/>
</dbReference>
<dbReference type="PANTHER" id="PTHR39322">
    <property type="entry name" value="ACYL-HOMOSERINE-LACTONE SYNTHASE"/>
    <property type="match status" value="1"/>
</dbReference>
<organism evidence="6 7">
    <name type="scientific">Bradyrhizobium erythrophlei</name>
    <dbReference type="NCBI Taxonomy" id="1437360"/>
    <lineage>
        <taxon>Bacteria</taxon>
        <taxon>Pseudomonadati</taxon>
        <taxon>Pseudomonadota</taxon>
        <taxon>Alphaproteobacteria</taxon>
        <taxon>Hyphomicrobiales</taxon>
        <taxon>Nitrobacteraceae</taxon>
        <taxon>Bradyrhizobium</taxon>
    </lineage>
</organism>
<proteinExistence type="inferred from homology"/>
<dbReference type="PANTHER" id="PTHR39322:SF1">
    <property type="entry name" value="ISOVALERYL-HOMOSERINE LACTONE SYNTHASE"/>
    <property type="match status" value="1"/>
</dbReference>
<sequence>MQQPKYKAVFFSAATNPDLALSLLRLRHALFVRELGWMLAVENGCERDEFDTEDAIYCALSAEGQIIGCFRAISCDRPYLAHTIFSHMASNRSFPKSADYVEISRFGVLAAHRQASTVLYSLMVRFALARNAAALVALAELSHERLLNRIGLSTSRYGDVQIVGFHDDGRWILAVAGEIPISRKPTPAVKALLELTQSMEIIDEASVFGRERLSA</sequence>
<dbReference type="InterPro" id="IPR001690">
    <property type="entry name" value="Autoind_synthase"/>
</dbReference>
<dbReference type="EMBL" id="LT670849">
    <property type="protein sequence ID" value="SHN80518.1"/>
    <property type="molecule type" value="Genomic_DNA"/>
</dbReference>
<dbReference type="InterPro" id="IPR016181">
    <property type="entry name" value="Acyl_CoA_acyltransferase"/>
</dbReference>
<dbReference type="Pfam" id="PF00765">
    <property type="entry name" value="Autoind_synth"/>
    <property type="match status" value="1"/>
</dbReference>
<dbReference type="AlphaFoldDB" id="A0A1M7UC57"/>
<comment type="similarity">
    <text evidence="5">Belongs to the autoinducer synthase family.</text>
</comment>
<reference evidence="7" key="1">
    <citation type="submission" date="2016-11" db="EMBL/GenBank/DDBJ databases">
        <authorList>
            <person name="Varghese N."/>
            <person name="Submissions S."/>
        </authorList>
    </citation>
    <scope>NUCLEOTIDE SEQUENCE [LARGE SCALE GENOMIC DNA]</scope>
    <source>
        <strain evidence="7">GAS401</strain>
    </source>
</reference>
<evidence type="ECO:0000256" key="2">
    <source>
        <dbReference type="ARBA" id="ARBA00022679"/>
    </source>
</evidence>
<accession>A0A1M7UC57</accession>
<evidence type="ECO:0000313" key="6">
    <source>
        <dbReference type="EMBL" id="SHN80518.1"/>
    </source>
</evidence>
<evidence type="ECO:0000256" key="4">
    <source>
        <dbReference type="ARBA" id="ARBA00022929"/>
    </source>
</evidence>
<evidence type="ECO:0000256" key="5">
    <source>
        <dbReference type="PROSITE-ProRule" id="PRU00533"/>
    </source>
</evidence>
<dbReference type="SUPFAM" id="SSF55729">
    <property type="entry name" value="Acyl-CoA N-acyltransferases (Nat)"/>
    <property type="match status" value="1"/>
</dbReference>
<name>A0A1M7UC57_9BRAD</name>